<feature type="signal peptide" evidence="1">
    <location>
        <begin position="1"/>
        <end position="24"/>
    </location>
</feature>
<evidence type="ECO:0008006" key="4">
    <source>
        <dbReference type="Google" id="ProtNLM"/>
    </source>
</evidence>
<proteinExistence type="predicted"/>
<protein>
    <recommendedName>
        <fullName evidence="4">Secreted protein</fullName>
    </recommendedName>
</protein>
<feature type="chain" id="PRO_5042880257" description="Secreted protein" evidence="1">
    <location>
        <begin position="25"/>
        <end position="89"/>
    </location>
</feature>
<name>A0AAN6S7G8_9PEZI</name>
<keyword evidence="1" id="KW-0732">Signal</keyword>
<evidence type="ECO:0000313" key="3">
    <source>
        <dbReference type="Proteomes" id="UP001303473"/>
    </source>
</evidence>
<evidence type="ECO:0000313" key="2">
    <source>
        <dbReference type="EMBL" id="KAK3943922.1"/>
    </source>
</evidence>
<sequence length="89" mass="10020">MRRSTNMALFWLALFLLIHPPTRSACLTGSTAVWLEGRSYITEGCVGMPRPQGRRMRPRIDQQHEKRLTLGHGVRALLVTHGTANTVSH</sequence>
<dbReference type="EMBL" id="MU853762">
    <property type="protein sequence ID" value="KAK3943922.1"/>
    <property type="molecule type" value="Genomic_DNA"/>
</dbReference>
<keyword evidence="3" id="KW-1185">Reference proteome</keyword>
<dbReference type="AlphaFoldDB" id="A0AAN6S7G8"/>
<dbReference type="Proteomes" id="UP001303473">
    <property type="component" value="Unassembled WGS sequence"/>
</dbReference>
<gene>
    <name evidence="2" type="ORF">QBC46DRAFT_375726</name>
</gene>
<evidence type="ECO:0000256" key="1">
    <source>
        <dbReference type="SAM" id="SignalP"/>
    </source>
</evidence>
<comment type="caution">
    <text evidence="2">The sequence shown here is derived from an EMBL/GenBank/DDBJ whole genome shotgun (WGS) entry which is preliminary data.</text>
</comment>
<organism evidence="2 3">
    <name type="scientific">Diplogelasinospora grovesii</name>
    <dbReference type="NCBI Taxonomy" id="303347"/>
    <lineage>
        <taxon>Eukaryota</taxon>
        <taxon>Fungi</taxon>
        <taxon>Dikarya</taxon>
        <taxon>Ascomycota</taxon>
        <taxon>Pezizomycotina</taxon>
        <taxon>Sordariomycetes</taxon>
        <taxon>Sordariomycetidae</taxon>
        <taxon>Sordariales</taxon>
        <taxon>Diplogelasinosporaceae</taxon>
        <taxon>Diplogelasinospora</taxon>
    </lineage>
</organism>
<reference evidence="3" key="1">
    <citation type="journal article" date="2023" name="Mol. Phylogenet. Evol.">
        <title>Genome-scale phylogeny and comparative genomics of the fungal order Sordariales.</title>
        <authorList>
            <person name="Hensen N."/>
            <person name="Bonometti L."/>
            <person name="Westerberg I."/>
            <person name="Brannstrom I.O."/>
            <person name="Guillou S."/>
            <person name="Cros-Aarteil S."/>
            <person name="Calhoun S."/>
            <person name="Haridas S."/>
            <person name="Kuo A."/>
            <person name="Mondo S."/>
            <person name="Pangilinan J."/>
            <person name="Riley R."/>
            <person name="LaButti K."/>
            <person name="Andreopoulos B."/>
            <person name="Lipzen A."/>
            <person name="Chen C."/>
            <person name="Yan M."/>
            <person name="Daum C."/>
            <person name="Ng V."/>
            <person name="Clum A."/>
            <person name="Steindorff A."/>
            <person name="Ohm R.A."/>
            <person name="Martin F."/>
            <person name="Silar P."/>
            <person name="Natvig D.O."/>
            <person name="Lalanne C."/>
            <person name="Gautier V."/>
            <person name="Ament-Velasquez S.L."/>
            <person name="Kruys A."/>
            <person name="Hutchinson M.I."/>
            <person name="Powell A.J."/>
            <person name="Barry K."/>
            <person name="Miller A.N."/>
            <person name="Grigoriev I.V."/>
            <person name="Debuchy R."/>
            <person name="Gladieux P."/>
            <person name="Hiltunen Thoren M."/>
            <person name="Johannesson H."/>
        </authorList>
    </citation>
    <scope>NUCLEOTIDE SEQUENCE [LARGE SCALE GENOMIC DNA]</scope>
    <source>
        <strain evidence="3">CBS 340.73</strain>
    </source>
</reference>
<accession>A0AAN6S7G8</accession>